<evidence type="ECO:0000313" key="2">
    <source>
        <dbReference type="Proteomes" id="UP000215914"/>
    </source>
</evidence>
<dbReference type="PANTHER" id="PTHR45085">
    <property type="entry name" value="F21J9.14"/>
    <property type="match status" value="1"/>
</dbReference>
<organism evidence="1 2">
    <name type="scientific">Helianthus annuus</name>
    <name type="common">Common sunflower</name>
    <dbReference type="NCBI Taxonomy" id="4232"/>
    <lineage>
        <taxon>Eukaryota</taxon>
        <taxon>Viridiplantae</taxon>
        <taxon>Streptophyta</taxon>
        <taxon>Embryophyta</taxon>
        <taxon>Tracheophyta</taxon>
        <taxon>Spermatophyta</taxon>
        <taxon>Magnoliopsida</taxon>
        <taxon>eudicotyledons</taxon>
        <taxon>Gunneridae</taxon>
        <taxon>Pentapetalae</taxon>
        <taxon>asterids</taxon>
        <taxon>campanulids</taxon>
        <taxon>Asterales</taxon>
        <taxon>Asteraceae</taxon>
        <taxon>Asteroideae</taxon>
        <taxon>Heliantheae alliance</taxon>
        <taxon>Heliantheae</taxon>
        <taxon>Helianthus</taxon>
    </lineage>
</organism>
<comment type="caution">
    <text evidence="1">The sequence shown here is derived from an EMBL/GenBank/DDBJ whole genome shotgun (WGS) entry which is preliminary data.</text>
</comment>
<dbReference type="EMBL" id="MNCJ02000320">
    <property type="protein sequence ID" value="KAF5807060.1"/>
    <property type="molecule type" value="Genomic_DNA"/>
</dbReference>
<proteinExistence type="predicted"/>
<sequence>MALKQIGLGDVVAVELFDSPPLALFPARYVRELERVVRVGSVVVVCVEECGESGVREVLRLFGWSEVVWVGNLTIVGSKMMRLNFNSIKTNNDC</sequence>
<protein>
    <submittedName>
        <fullName evidence="1">Uncharacterized protein</fullName>
    </submittedName>
</protein>
<accession>A0A9K3J1W3</accession>
<reference evidence="1" key="2">
    <citation type="submission" date="2020-06" db="EMBL/GenBank/DDBJ databases">
        <title>Helianthus annuus Genome sequencing and assembly Release 2.</title>
        <authorList>
            <person name="Gouzy J."/>
            <person name="Langlade N."/>
            <person name="Munos S."/>
        </authorList>
    </citation>
    <scope>NUCLEOTIDE SEQUENCE</scope>
    <source>
        <tissue evidence="1">Leaves</tissue>
    </source>
</reference>
<evidence type="ECO:0000313" key="1">
    <source>
        <dbReference type="EMBL" id="KAF5807060.1"/>
    </source>
</evidence>
<keyword evidence="2" id="KW-1185">Reference proteome</keyword>
<dbReference type="AlphaFoldDB" id="A0A9K3J1W3"/>
<name>A0A9K3J1W3_HELAN</name>
<dbReference type="Proteomes" id="UP000215914">
    <property type="component" value="Unassembled WGS sequence"/>
</dbReference>
<dbReference type="Gramene" id="mRNA:HanXRQr2_Chr05g0229301">
    <property type="protein sequence ID" value="mRNA:HanXRQr2_Chr05g0229301"/>
    <property type="gene ID" value="HanXRQr2_Chr05g0229301"/>
</dbReference>
<dbReference type="PANTHER" id="PTHR45085:SF3">
    <property type="entry name" value="S-ADENOSYL-L-METHIONINE-DEPENDENT METHYLTRANSFERASES SUPERFAMILY PROTEIN"/>
    <property type="match status" value="1"/>
</dbReference>
<reference evidence="1" key="1">
    <citation type="journal article" date="2017" name="Nature">
        <title>The sunflower genome provides insights into oil metabolism, flowering and Asterid evolution.</title>
        <authorList>
            <person name="Badouin H."/>
            <person name="Gouzy J."/>
            <person name="Grassa C.J."/>
            <person name="Murat F."/>
            <person name="Staton S.E."/>
            <person name="Cottret L."/>
            <person name="Lelandais-Briere C."/>
            <person name="Owens G.L."/>
            <person name="Carrere S."/>
            <person name="Mayjonade B."/>
            <person name="Legrand L."/>
            <person name="Gill N."/>
            <person name="Kane N.C."/>
            <person name="Bowers J.E."/>
            <person name="Hubner S."/>
            <person name="Bellec A."/>
            <person name="Berard A."/>
            <person name="Berges H."/>
            <person name="Blanchet N."/>
            <person name="Boniface M.C."/>
            <person name="Brunel D."/>
            <person name="Catrice O."/>
            <person name="Chaidir N."/>
            <person name="Claudel C."/>
            <person name="Donnadieu C."/>
            <person name="Faraut T."/>
            <person name="Fievet G."/>
            <person name="Helmstetter N."/>
            <person name="King M."/>
            <person name="Knapp S.J."/>
            <person name="Lai Z."/>
            <person name="Le Paslier M.C."/>
            <person name="Lippi Y."/>
            <person name="Lorenzon L."/>
            <person name="Mandel J.R."/>
            <person name="Marage G."/>
            <person name="Marchand G."/>
            <person name="Marquand E."/>
            <person name="Bret-Mestries E."/>
            <person name="Morien E."/>
            <person name="Nambeesan S."/>
            <person name="Nguyen T."/>
            <person name="Pegot-Espagnet P."/>
            <person name="Pouilly N."/>
            <person name="Raftis F."/>
            <person name="Sallet E."/>
            <person name="Schiex T."/>
            <person name="Thomas J."/>
            <person name="Vandecasteele C."/>
            <person name="Vares D."/>
            <person name="Vear F."/>
            <person name="Vautrin S."/>
            <person name="Crespi M."/>
            <person name="Mangin B."/>
            <person name="Burke J.M."/>
            <person name="Salse J."/>
            <person name="Munos S."/>
            <person name="Vincourt P."/>
            <person name="Rieseberg L.H."/>
            <person name="Langlade N.B."/>
        </authorList>
    </citation>
    <scope>NUCLEOTIDE SEQUENCE</scope>
    <source>
        <tissue evidence="1">Leaves</tissue>
    </source>
</reference>
<gene>
    <name evidence="1" type="ORF">HanXRQr2_Chr05g0229301</name>
</gene>